<dbReference type="Proteomes" id="UP000661077">
    <property type="component" value="Unassembled WGS sequence"/>
</dbReference>
<evidence type="ECO:0000256" key="1">
    <source>
        <dbReference type="ARBA" id="ARBA00004571"/>
    </source>
</evidence>
<keyword evidence="14" id="KW-1185">Reference proteome</keyword>
<sequence length="1023" mass="109655">MVRRCKHRRRVAALGCGVVFAGSTFGVQALAQETEVEEVLVTGSRIAREGLDTSTPVNVISTEEIKLSGAPNVEKILSDAPQFVASTNGGASANTVPGGTADVNLRGFGPSRNLVLVNGRRFAIYGPEQVTDLNTIPTALIERTEVVTGGSSAVYGSDAITGVVNFIMRDDFEGVEATAQTSYDSPTTTPTYNIDLTIGGNFAEGRGNAVVSVNYLNRGAITRGERGEWAFDSLSDGCVTPESFSRERAGVPVSVPSGSNCRAAGGVPGLIAGGSGDIPNGRFTLSMPSTPNADLNAALAAAGLGGMTTRGFTFDDAGTMARPARTPQDDFNLGPDNYLQVPQERWMVNAFSHYDFTEKATGYLEFHFSNNRVDQQLAPTNISGPFLFDVNNPYLAPPNQDPNVLSPMQEVLRQLDMLETGPTTVTTGTSSRINNPNDGFAVLNVGRRLVEVGLRENISDRNVWRMALGMRGDLGDVSDAWLRNLAYDVYYTFARTEETSRQSGNVSRSRFASALLSSGGADPLLNIFGQNISPEAVDAIAIGATNVTEAELQVAAATLSGQLFDLPAGPLAFSFGAEWRYAASEFVPDEFLRSGDVVGFNPGLPTAGDVTAREIFGELRIPLLGGLPFVDTLAANAAFRRSDYDLKGVGEVWTYLYGLDWRLNENVALRGQFQRAIRAPNVADLYGGLRQSVEPATDPCSDRQPLAGQTETVRALCIASGVPEGAVFSGGVQSNNIIPALFGGNPNVGEEESDTRTFGVVLTPQALPKLAVTLDYFNITLDGAIAQLGGGLNNTLNLCYNVIQDIDSEFCQAINRNPVSGEISIPFYAEIRQANTGGLETSGFDLQARYGFDFGWGLFGNGSSLNINTAWTRTDEFTLTPVQALPSVKNRCVGSYGTTCGEPIPEYKGVTRFTWTSGPLSLSLRHRYIDDVTVDRYLLPKRAGATPPAYGDLVNPKLDAMNYLDMSFSFDLGRAVEIFGGMNNLLDDDPPLVGSAQIRANTWPATYDYNGRTMFIGLTVRTL</sequence>
<evidence type="ECO:0000256" key="9">
    <source>
        <dbReference type="RuleBase" id="RU003357"/>
    </source>
</evidence>
<reference evidence="13 14" key="1">
    <citation type="journal article" date="2021" name="Int. J. Syst. Evol. Microbiol.">
        <title>Steroidobacter gossypii sp. nov., isolated from soil of cotton cropping field.</title>
        <authorList>
            <person name="Huang R."/>
            <person name="Yang S."/>
            <person name="Zhen C."/>
            <person name="Liu W."/>
        </authorList>
    </citation>
    <scope>NUCLEOTIDE SEQUENCE [LARGE SCALE GENOMIC DNA]</scope>
    <source>
        <strain evidence="13 14">S1-65</strain>
    </source>
</reference>
<dbReference type="Pfam" id="PF07715">
    <property type="entry name" value="Plug"/>
    <property type="match status" value="1"/>
</dbReference>
<keyword evidence="7 8" id="KW-0998">Cell outer membrane</keyword>
<evidence type="ECO:0000256" key="6">
    <source>
        <dbReference type="ARBA" id="ARBA00023136"/>
    </source>
</evidence>
<dbReference type="InterPro" id="IPR037066">
    <property type="entry name" value="Plug_dom_sf"/>
</dbReference>
<keyword evidence="10" id="KW-0732">Signal</keyword>
<keyword evidence="4 8" id="KW-0812">Transmembrane</keyword>
<accession>A0ABS1X1T3</accession>
<evidence type="ECO:0000256" key="3">
    <source>
        <dbReference type="ARBA" id="ARBA00022452"/>
    </source>
</evidence>
<dbReference type="InterPro" id="IPR036942">
    <property type="entry name" value="Beta-barrel_TonB_sf"/>
</dbReference>
<evidence type="ECO:0000256" key="8">
    <source>
        <dbReference type="PROSITE-ProRule" id="PRU01360"/>
    </source>
</evidence>
<dbReference type="InterPro" id="IPR012910">
    <property type="entry name" value="Plug_dom"/>
</dbReference>
<gene>
    <name evidence="13" type="ORF">JM946_20705</name>
</gene>
<evidence type="ECO:0000256" key="5">
    <source>
        <dbReference type="ARBA" id="ARBA00023077"/>
    </source>
</evidence>
<keyword evidence="13" id="KW-0675">Receptor</keyword>
<feature type="domain" description="TonB-dependent receptor-like beta-barrel" evidence="11">
    <location>
        <begin position="453"/>
        <end position="985"/>
    </location>
</feature>
<evidence type="ECO:0000256" key="4">
    <source>
        <dbReference type="ARBA" id="ARBA00022692"/>
    </source>
</evidence>
<name>A0ABS1X1T3_9GAMM</name>
<keyword evidence="2 8" id="KW-0813">Transport</keyword>
<evidence type="ECO:0000313" key="14">
    <source>
        <dbReference type="Proteomes" id="UP000661077"/>
    </source>
</evidence>
<dbReference type="SUPFAM" id="SSF56935">
    <property type="entry name" value="Porins"/>
    <property type="match status" value="1"/>
</dbReference>
<evidence type="ECO:0000256" key="2">
    <source>
        <dbReference type="ARBA" id="ARBA00022448"/>
    </source>
</evidence>
<comment type="caution">
    <text evidence="13">The sequence shown here is derived from an EMBL/GenBank/DDBJ whole genome shotgun (WGS) entry which is preliminary data.</text>
</comment>
<comment type="similarity">
    <text evidence="8 9">Belongs to the TonB-dependent receptor family.</text>
</comment>
<comment type="subcellular location">
    <subcellularLocation>
        <location evidence="1 8">Cell outer membrane</location>
        <topology evidence="1 8">Multi-pass membrane protein</topology>
    </subcellularLocation>
</comment>
<keyword evidence="3 8" id="KW-1134">Transmembrane beta strand</keyword>
<dbReference type="Gene3D" id="2.40.170.20">
    <property type="entry name" value="TonB-dependent receptor, beta-barrel domain"/>
    <property type="match status" value="1"/>
</dbReference>
<dbReference type="Pfam" id="PF00593">
    <property type="entry name" value="TonB_dep_Rec_b-barrel"/>
    <property type="match status" value="1"/>
</dbReference>
<dbReference type="PANTHER" id="PTHR47234">
    <property type="match status" value="1"/>
</dbReference>
<keyword evidence="5 9" id="KW-0798">TonB box</keyword>
<proteinExistence type="inferred from homology"/>
<feature type="domain" description="TonB-dependent receptor plug" evidence="12">
    <location>
        <begin position="52"/>
        <end position="163"/>
    </location>
</feature>
<protein>
    <submittedName>
        <fullName evidence="13">TonB-dependent receptor</fullName>
    </submittedName>
</protein>
<keyword evidence="6 8" id="KW-0472">Membrane</keyword>
<evidence type="ECO:0000256" key="7">
    <source>
        <dbReference type="ARBA" id="ARBA00023237"/>
    </source>
</evidence>
<dbReference type="EMBL" id="JAEVLS010000005">
    <property type="protein sequence ID" value="MBM0107163.1"/>
    <property type="molecule type" value="Genomic_DNA"/>
</dbReference>
<evidence type="ECO:0000259" key="11">
    <source>
        <dbReference type="Pfam" id="PF00593"/>
    </source>
</evidence>
<evidence type="ECO:0000259" key="12">
    <source>
        <dbReference type="Pfam" id="PF07715"/>
    </source>
</evidence>
<dbReference type="Gene3D" id="2.170.130.10">
    <property type="entry name" value="TonB-dependent receptor, plug domain"/>
    <property type="match status" value="1"/>
</dbReference>
<dbReference type="InterPro" id="IPR039426">
    <property type="entry name" value="TonB-dep_rcpt-like"/>
</dbReference>
<dbReference type="PANTHER" id="PTHR47234:SF2">
    <property type="entry name" value="TONB-DEPENDENT RECEPTOR"/>
    <property type="match status" value="1"/>
</dbReference>
<feature type="chain" id="PRO_5046816451" evidence="10">
    <location>
        <begin position="32"/>
        <end position="1023"/>
    </location>
</feature>
<evidence type="ECO:0000313" key="13">
    <source>
        <dbReference type="EMBL" id="MBM0107163.1"/>
    </source>
</evidence>
<evidence type="ECO:0000256" key="10">
    <source>
        <dbReference type="SAM" id="SignalP"/>
    </source>
</evidence>
<feature type="signal peptide" evidence="10">
    <location>
        <begin position="1"/>
        <end position="31"/>
    </location>
</feature>
<dbReference type="InterPro" id="IPR000531">
    <property type="entry name" value="Beta-barrel_TonB"/>
</dbReference>
<dbReference type="PROSITE" id="PS52016">
    <property type="entry name" value="TONB_DEPENDENT_REC_3"/>
    <property type="match status" value="1"/>
</dbReference>
<dbReference type="RefSeq" id="WP_203169283.1">
    <property type="nucleotide sequence ID" value="NZ_JAEVLS010000005.1"/>
</dbReference>
<organism evidence="13 14">
    <name type="scientific">Steroidobacter gossypii</name>
    <dbReference type="NCBI Taxonomy" id="2805490"/>
    <lineage>
        <taxon>Bacteria</taxon>
        <taxon>Pseudomonadati</taxon>
        <taxon>Pseudomonadota</taxon>
        <taxon>Gammaproteobacteria</taxon>
        <taxon>Steroidobacterales</taxon>
        <taxon>Steroidobacteraceae</taxon>
        <taxon>Steroidobacter</taxon>
    </lineage>
</organism>